<feature type="domain" description="Prepilin type IV endopeptidase peptidase" evidence="3">
    <location>
        <begin position="15"/>
        <end position="117"/>
    </location>
</feature>
<dbReference type="EMBL" id="JAMYWC010000003">
    <property type="protein sequence ID" value="MCP1172589.1"/>
    <property type="molecule type" value="Genomic_DNA"/>
</dbReference>
<feature type="transmembrane region" description="Helical" evidence="2">
    <location>
        <begin position="32"/>
        <end position="52"/>
    </location>
</feature>
<feature type="transmembrane region" description="Helical" evidence="2">
    <location>
        <begin position="90"/>
        <end position="118"/>
    </location>
</feature>
<dbReference type="GO" id="GO:0004190">
    <property type="term" value="F:aspartic-type endopeptidase activity"/>
    <property type="evidence" value="ECO:0007669"/>
    <property type="project" value="UniProtKB-EC"/>
</dbReference>
<dbReference type="Proteomes" id="UP001162793">
    <property type="component" value="Unassembled WGS sequence"/>
</dbReference>
<keyword evidence="2" id="KW-0812">Transmembrane</keyword>
<protein>
    <submittedName>
        <fullName evidence="4">Prepilin peptidase</fullName>
        <ecNumber evidence="4">3.4.23.43</ecNumber>
    </submittedName>
</protein>
<dbReference type="EC" id="3.4.23.43" evidence="4"/>
<evidence type="ECO:0000256" key="2">
    <source>
        <dbReference type="SAM" id="Phobius"/>
    </source>
</evidence>
<evidence type="ECO:0000256" key="1">
    <source>
        <dbReference type="ARBA" id="ARBA00005801"/>
    </source>
</evidence>
<evidence type="ECO:0000259" key="3">
    <source>
        <dbReference type="Pfam" id="PF01478"/>
    </source>
</evidence>
<comment type="caution">
    <text evidence="4">The sequence shown here is derived from an EMBL/GenBank/DDBJ whole genome shotgun (WGS) entry which is preliminary data.</text>
</comment>
<feature type="transmembrane region" description="Helical" evidence="2">
    <location>
        <begin position="58"/>
        <end position="78"/>
    </location>
</feature>
<dbReference type="Pfam" id="PF01478">
    <property type="entry name" value="Peptidase_A24"/>
    <property type="match status" value="1"/>
</dbReference>
<evidence type="ECO:0000313" key="5">
    <source>
        <dbReference type="Proteomes" id="UP001162793"/>
    </source>
</evidence>
<reference evidence="5" key="1">
    <citation type="journal article" date="2023" name="Front. Microbiol.">
        <title>Ralstonia chuxiongensis sp. nov., Ralstonia mojiangensis sp. nov., and Ralstonia soli sp. nov., isolated from tobacco fields, are three novel species in the family Burkholderiaceae.</title>
        <authorList>
            <person name="Lu C.H."/>
            <person name="Zhang Y.Y."/>
            <person name="Jiang N."/>
            <person name="Chen W."/>
            <person name="Shao X."/>
            <person name="Zhao Z.M."/>
            <person name="Lu W.L."/>
            <person name="Hu X."/>
            <person name="Xi Y.X."/>
            <person name="Zou S.Y."/>
            <person name="Wei Q.J."/>
            <person name="Lin Z.L."/>
            <person name="Gong L."/>
            <person name="Gai X.T."/>
            <person name="Zhang L.Q."/>
            <person name="Li J.Y."/>
            <person name="Jin Y."/>
            <person name="Xia Z.Y."/>
        </authorList>
    </citation>
    <scope>NUCLEOTIDE SEQUENCE [LARGE SCALE GENOMIC DNA]</scope>
    <source>
        <strain evidence="5">21YRMH01-3</strain>
    </source>
</reference>
<dbReference type="PANTHER" id="PTHR30487:SF0">
    <property type="entry name" value="PREPILIN LEADER PEPTIDASE_N-METHYLTRANSFERASE-RELATED"/>
    <property type="match status" value="1"/>
</dbReference>
<proteinExistence type="inferred from homology"/>
<dbReference type="PANTHER" id="PTHR30487">
    <property type="entry name" value="TYPE 4 PREPILIN-LIKE PROTEINS LEADER PEPTIDE-PROCESSING ENZYME"/>
    <property type="match status" value="1"/>
</dbReference>
<dbReference type="InterPro" id="IPR050882">
    <property type="entry name" value="Prepilin_peptidase/N-MTase"/>
</dbReference>
<keyword evidence="4" id="KW-0378">Hydrolase</keyword>
<dbReference type="AlphaFoldDB" id="A0AA42BH93"/>
<keyword evidence="5" id="KW-1185">Reference proteome</keyword>
<dbReference type="InterPro" id="IPR000045">
    <property type="entry name" value="Prepilin_IV_endopep_pep"/>
</dbReference>
<dbReference type="RefSeq" id="WP_045203576.1">
    <property type="nucleotide sequence ID" value="NZ_JAMYWC010000003.1"/>
</dbReference>
<feature type="transmembrane region" description="Helical" evidence="2">
    <location>
        <begin position="162"/>
        <end position="180"/>
    </location>
</feature>
<accession>A0AA42BH93</accession>
<gene>
    <name evidence="4" type="ORF">NKG59_09475</name>
</gene>
<keyword evidence="2" id="KW-1133">Transmembrane helix</keyword>
<evidence type="ECO:0000313" key="4">
    <source>
        <dbReference type="EMBL" id="MCP1172589.1"/>
    </source>
</evidence>
<name>A0AA42BH93_9RALS</name>
<sequence>MNDATLLSSMIGPVAMGVALIAAAIDAQHRRIPNWLTFGAWLAALPLQVAIHGFGNGALEWTCGWLTGLAIFLPFYLLRGMAAGDVKLMAAVGAWLGAFMAFEIAMATFVIGGIWALVFTLRHKRMAQLRRNLRDVLLTSGQVSREAGAPTPQADASWSVGTLPYGVAIAAGTIAVLFASA</sequence>
<dbReference type="GO" id="GO:0006465">
    <property type="term" value="P:signal peptide processing"/>
    <property type="evidence" value="ECO:0007669"/>
    <property type="project" value="TreeGrafter"/>
</dbReference>
<comment type="similarity">
    <text evidence="1">Belongs to the peptidase A24 family.</text>
</comment>
<dbReference type="Gene3D" id="1.20.120.1220">
    <property type="match status" value="1"/>
</dbReference>
<organism evidence="4 5">
    <name type="scientific">Ralstonia chuxiongensis</name>
    <dbReference type="NCBI Taxonomy" id="2957504"/>
    <lineage>
        <taxon>Bacteria</taxon>
        <taxon>Pseudomonadati</taxon>
        <taxon>Pseudomonadota</taxon>
        <taxon>Betaproteobacteria</taxon>
        <taxon>Burkholderiales</taxon>
        <taxon>Burkholderiaceae</taxon>
        <taxon>Ralstonia</taxon>
    </lineage>
</organism>
<keyword evidence="2" id="KW-0472">Membrane</keyword>
<dbReference type="GO" id="GO:0005886">
    <property type="term" value="C:plasma membrane"/>
    <property type="evidence" value="ECO:0007669"/>
    <property type="project" value="TreeGrafter"/>
</dbReference>
<feature type="transmembrane region" description="Helical" evidence="2">
    <location>
        <begin position="6"/>
        <end position="25"/>
    </location>
</feature>